<dbReference type="PANTHER" id="PTHR14134:SF2">
    <property type="entry name" value="E3 UBIQUITIN-PROTEIN LIGASE RAD18"/>
    <property type="match status" value="1"/>
</dbReference>
<dbReference type="SMART" id="SM00513">
    <property type="entry name" value="SAP"/>
    <property type="match status" value="1"/>
</dbReference>
<dbReference type="Proteomes" id="UP000245942">
    <property type="component" value="Unassembled WGS sequence"/>
</dbReference>
<dbReference type="InterPro" id="IPR003034">
    <property type="entry name" value="SAP_dom"/>
</dbReference>
<dbReference type="OrthoDB" id="9049620at2759"/>
<dbReference type="SMART" id="SM00184">
    <property type="entry name" value="RING"/>
    <property type="match status" value="1"/>
</dbReference>
<feature type="compositionally biased region" description="Acidic residues" evidence="6">
    <location>
        <begin position="555"/>
        <end position="570"/>
    </location>
</feature>
<dbReference type="RefSeq" id="XP_025348560.1">
    <property type="nucleotide sequence ID" value="XM_025493836.1"/>
</dbReference>
<keyword evidence="2" id="KW-0479">Metal-binding</keyword>
<dbReference type="GeneID" id="37015570"/>
<dbReference type="InterPro" id="IPR017907">
    <property type="entry name" value="Znf_RING_CS"/>
</dbReference>
<feature type="compositionally biased region" description="Polar residues" evidence="6">
    <location>
        <begin position="175"/>
        <end position="188"/>
    </location>
</feature>
<dbReference type="SUPFAM" id="SSF57850">
    <property type="entry name" value="RING/U-box"/>
    <property type="match status" value="1"/>
</dbReference>
<reference evidence="9 10" key="1">
    <citation type="journal article" date="2018" name="Mol. Biol. Evol.">
        <title>Broad Genomic Sampling Reveals a Smut Pathogenic Ancestry of the Fungal Clade Ustilaginomycotina.</title>
        <authorList>
            <person name="Kijpornyongpan T."/>
            <person name="Mondo S.J."/>
            <person name="Barry K."/>
            <person name="Sandor L."/>
            <person name="Lee J."/>
            <person name="Lipzen A."/>
            <person name="Pangilinan J."/>
            <person name="LaButti K."/>
            <person name="Hainaut M."/>
            <person name="Henrissat B."/>
            <person name="Grigoriev I.V."/>
            <person name="Spatafora J.W."/>
            <person name="Aime M.C."/>
        </authorList>
    </citation>
    <scope>NUCLEOTIDE SEQUENCE [LARGE SCALE GENOMIC DNA]</scope>
    <source>
        <strain evidence="9 10">MCA 4718</strain>
    </source>
</reference>
<feature type="region of interest" description="Disordered" evidence="6">
    <location>
        <begin position="309"/>
        <end position="376"/>
    </location>
</feature>
<feature type="region of interest" description="Disordered" evidence="6">
    <location>
        <begin position="145"/>
        <end position="281"/>
    </location>
</feature>
<proteinExistence type="predicted"/>
<evidence type="ECO:0000256" key="1">
    <source>
        <dbReference type="ARBA" id="ARBA00015551"/>
    </source>
</evidence>
<protein>
    <recommendedName>
        <fullName evidence="1">Postreplication repair E3 ubiquitin-protein ligase RAD18</fullName>
    </recommendedName>
</protein>
<dbReference type="GO" id="GO:0097505">
    <property type="term" value="C:Rad6-Rad18 complex"/>
    <property type="evidence" value="ECO:0007669"/>
    <property type="project" value="TreeGrafter"/>
</dbReference>
<dbReference type="Pfam" id="PF14835">
    <property type="entry name" value="zf-RING_6"/>
    <property type="match status" value="1"/>
</dbReference>
<feature type="region of interest" description="Disordered" evidence="6">
    <location>
        <begin position="448"/>
        <end position="588"/>
    </location>
</feature>
<dbReference type="GO" id="GO:0008270">
    <property type="term" value="F:zinc ion binding"/>
    <property type="evidence" value="ECO:0007669"/>
    <property type="project" value="UniProtKB-KW"/>
</dbReference>
<feature type="compositionally biased region" description="Acidic residues" evidence="6">
    <location>
        <begin position="231"/>
        <end position="248"/>
    </location>
</feature>
<feature type="compositionally biased region" description="Basic and acidic residues" evidence="6">
    <location>
        <begin position="312"/>
        <end position="325"/>
    </location>
</feature>
<evidence type="ECO:0000256" key="2">
    <source>
        <dbReference type="ARBA" id="ARBA00022723"/>
    </source>
</evidence>
<feature type="compositionally biased region" description="Low complexity" evidence="6">
    <location>
        <begin position="340"/>
        <end position="360"/>
    </location>
</feature>
<evidence type="ECO:0000256" key="6">
    <source>
        <dbReference type="SAM" id="MobiDB-lite"/>
    </source>
</evidence>
<feature type="domain" description="SAP" evidence="8">
    <location>
        <begin position="377"/>
        <end position="411"/>
    </location>
</feature>
<dbReference type="AlphaFoldDB" id="A0A316U830"/>
<evidence type="ECO:0000313" key="9">
    <source>
        <dbReference type="EMBL" id="PWN21400.1"/>
    </source>
</evidence>
<dbReference type="PROSITE" id="PS50089">
    <property type="entry name" value="ZF_RING_2"/>
    <property type="match status" value="1"/>
</dbReference>
<evidence type="ECO:0000256" key="3">
    <source>
        <dbReference type="ARBA" id="ARBA00022771"/>
    </source>
</evidence>
<feature type="compositionally biased region" description="Basic and acidic residues" evidence="6">
    <location>
        <begin position="495"/>
        <end position="533"/>
    </location>
</feature>
<gene>
    <name evidence="9" type="ORF">BCV69DRAFT_293358</name>
</gene>
<feature type="compositionally biased region" description="Low complexity" evidence="6">
    <location>
        <begin position="450"/>
        <end position="481"/>
    </location>
</feature>
<dbReference type="InterPro" id="IPR039503">
    <property type="entry name" value="BARD1_Znf-RING"/>
</dbReference>
<sequence length="607" mass="64654">MPPSAGVGGSSSASTSASAFASTSSSSTLPVPKWQMDLGDVSDPSDWLGGGMSFLKDLDASLRCEICSDILRAPVAIKTCHHVFCSRCIRDYINQPTLPGNPTDRPCPNCRQPKVYDSELVPVTHLEVAAEAWRSARPELMRSEREMTQLKRQQEAAASLDQAGGSNSKKRKAHPSQSTDNPSAQTGDSSSSRSSPTHTRMAGGESEHAGPRRVTRSATGSRSGPEKNLGEEEEEAIVLDDDSDEDWTLENGAADGKASGRASPVKSNGAAASERSLQDVQPSDIVECPMCSYTFTYAALNRHLDTAGACKGPDHPPPSDRERGLAVKNTGSKGGGLGGFFNQKGKSGSSTGDSSMTNGNKSHDSSAAGTKLKRPQYRLLSERELRKQCSDSGLATTGSKAQLESRHRHWIDLYNANLDAAQRYRRPEGALRRELREWDKEREREEARLAKAASAAARGAKASAGSAPPTGSGSTSGIVGASEEERRRYAALNRDQFRALEEQGRRSHRANKEVHAEGPASQERREEQQKLKEEEEDAEAKDQRPVATEVSLGEGADELMGTEEVSESAESEANGQGGQDKAAGGAAAVVAAAPADDGNGDAGKDFF</sequence>
<dbReference type="PROSITE" id="PS50800">
    <property type="entry name" value="SAP"/>
    <property type="match status" value="1"/>
</dbReference>
<dbReference type="PANTHER" id="PTHR14134">
    <property type="entry name" value="E3 UBIQUITIN-PROTEIN LIGASE RAD18"/>
    <property type="match status" value="1"/>
</dbReference>
<dbReference type="InterPro" id="IPR001841">
    <property type="entry name" value="Znf_RING"/>
</dbReference>
<dbReference type="InterPro" id="IPR039577">
    <property type="entry name" value="Rad18"/>
</dbReference>
<evidence type="ECO:0000259" key="8">
    <source>
        <dbReference type="PROSITE" id="PS50800"/>
    </source>
</evidence>
<dbReference type="GO" id="GO:0003697">
    <property type="term" value="F:single-stranded DNA binding"/>
    <property type="evidence" value="ECO:0007669"/>
    <property type="project" value="InterPro"/>
</dbReference>
<dbReference type="InterPro" id="IPR013083">
    <property type="entry name" value="Znf_RING/FYVE/PHD"/>
</dbReference>
<keyword evidence="3 5" id="KW-0863">Zinc-finger</keyword>
<dbReference type="GO" id="GO:0061630">
    <property type="term" value="F:ubiquitin protein ligase activity"/>
    <property type="evidence" value="ECO:0007669"/>
    <property type="project" value="InterPro"/>
</dbReference>
<keyword evidence="10" id="KW-1185">Reference proteome</keyword>
<feature type="compositionally biased region" description="Low complexity" evidence="6">
    <location>
        <begin position="571"/>
        <end position="588"/>
    </location>
</feature>
<evidence type="ECO:0000256" key="5">
    <source>
        <dbReference type="PROSITE-ProRule" id="PRU00175"/>
    </source>
</evidence>
<dbReference type="Pfam" id="PF02037">
    <property type="entry name" value="SAP"/>
    <property type="match status" value="1"/>
</dbReference>
<dbReference type="EMBL" id="KZ819325">
    <property type="protein sequence ID" value="PWN21400.1"/>
    <property type="molecule type" value="Genomic_DNA"/>
</dbReference>
<keyword evidence="4" id="KW-0862">Zinc</keyword>
<evidence type="ECO:0000259" key="7">
    <source>
        <dbReference type="PROSITE" id="PS50089"/>
    </source>
</evidence>
<accession>A0A316U830</accession>
<evidence type="ECO:0000313" key="10">
    <source>
        <dbReference type="Proteomes" id="UP000245942"/>
    </source>
</evidence>
<dbReference type="GO" id="GO:0006513">
    <property type="term" value="P:protein monoubiquitination"/>
    <property type="evidence" value="ECO:0007669"/>
    <property type="project" value="InterPro"/>
</dbReference>
<dbReference type="Gene3D" id="3.30.40.10">
    <property type="entry name" value="Zinc/RING finger domain, C3HC4 (zinc finger)"/>
    <property type="match status" value="1"/>
</dbReference>
<feature type="domain" description="RING-type" evidence="7">
    <location>
        <begin position="64"/>
        <end position="111"/>
    </location>
</feature>
<name>A0A316U830_9BASI</name>
<dbReference type="STRING" id="1684307.A0A316U830"/>
<dbReference type="PROSITE" id="PS00518">
    <property type="entry name" value="ZF_RING_1"/>
    <property type="match status" value="1"/>
</dbReference>
<dbReference type="GO" id="GO:0006301">
    <property type="term" value="P:DNA damage tolerance"/>
    <property type="evidence" value="ECO:0007669"/>
    <property type="project" value="InterPro"/>
</dbReference>
<organism evidence="9 10">
    <name type="scientific">Pseudomicrostroma glucosiphilum</name>
    <dbReference type="NCBI Taxonomy" id="1684307"/>
    <lineage>
        <taxon>Eukaryota</taxon>
        <taxon>Fungi</taxon>
        <taxon>Dikarya</taxon>
        <taxon>Basidiomycota</taxon>
        <taxon>Ustilaginomycotina</taxon>
        <taxon>Exobasidiomycetes</taxon>
        <taxon>Microstromatales</taxon>
        <taxon>Microstromatales incertae sedis</taxon>
        <taxon>Pseudomicrostroma</taxon>
    </lineage>
</organism>
<feature type="compositionally biased region" description="Basic and acidic residues" evidence="6">
    <location>
        <begin position="145"/>
        <end position="154"/>
    </location>
</feature>
<dbReference type="GO" id="GO:0005634">
    <property type="term" value="C:nucleus"/>
    <property type="evidence" value="ECO:0007669"/>
    <property type="project" value="TreeGrafter"/>
</dbReference>
<evidence type="ECO:0000256" key="4">
    <source>
        <dbReference type="ARBA" id="ARBA00022833"/>
    </source>
</evidence>